<dbReference type="Proteomes" id="UP000069831">
    <property type="component" value="Unassembled WGS sequence"/>
</dbReference>
<accession>A0A116MJN4</accession>
<reference evidence="1 2" key="1">
    <citation type="submission" date="2016-02" db="EMBL/GenBank/DDBJ databases">
        <authorList>
            <consortium name="Pathogen Informatics"/>
        </authorList>
    </citation>
    <scope>NUCLEOTIDE SEQUENCE [LARGE SCALE GENOMIC DNA]</scope>
    <source>
        <strain evidence="1 2">LSS95</strain>
    </source>
</reference>
<evidence type="ECO:0000313" key="2">
    <source>
        <dbReference type="Proteomes" id="UP000069831"/>
    </source>
</evidence>
<dbReference type="EMBL" id="FIIR01000001">
    <property type="protein sequence ID" value="CYV51337.1"/>
    <property type="molecule type" value="Genomic_DNA"/>
</dbReference>
<organism evidence="1 2">
    <name type="scientific">Streptococcus suis</name>
    <dbReference type="NCBI Taxonomy" id="1307"/>
    <lineage>
        <taxon>Bacteria</taxon>
        <taxon>Bacillati</taxon>
        <taxon>Bacillota</taxon>
        <taxon>Bacilli</taxon>
        <taxon>Lactobacillales</taxon>
        <taxon>Streptococcaceae</taxon>
        <taxon>Streptococcus</taxon>
    </lineage>
</organism>
<gene>
    <name evidence="1" type="ORF">ERS132457_00127</name>
</gene>
<sequence>MSFKFLQVKQVFDKSQASKQPEEQEKEAQFLFELEHELLHRNWMY</sequence>
<dbReference type="RefSeq" id="WP_169050761.1">
    <property type="nucleotide sequence ID" value="NZ_CEEK01000107.1"/>
</dbReference>
<evidence type="ECO:0000313" key="1">
    <source>
        <dbReference type="EMBL" id="CYV51337.1"/>
    </source>
</evidence>
<proteinExistence type="predicted"/>
<dbReference type="AlphaFoldDB" id="A0A116MJN4"/>
<name>A0A116MJN4_STRSU</name>
<protein>
    <submittedName>
        <fullName evidence="1">Uncharacterized protein</fullName>
    </submittedName>
</protein>